<dbReference type="Proteomes" id="UP000799754">
    <property type="component" value="Unassembled WGS sequence"/>
</dbReference>
<evidence type="ECO:0000313" key="1">
    <source>
        <dbReference type="EMBL" id="KAF2630434.1"/>
    </source>
</evidence>
<name>A0ACB6SAU1_9PLEO</name>
<evidence type="ECO:0000313" key="2">
    <source>
        <dbReference type="Proteomes" id="UP000799754"/>
    </source>
</evidence>
<sequence>MDFVGKTSLSTEKVMWSTQAPFVNVDATSGDTLSIYNPHDESQVADGIQVASHEDVDKAVSAARAAFKGEWCQWTPQQRSDAMLKFAGRTDKHAEELALWEVKSMGQPINVAKFVYALFGKVFRYYAGWTDKLPGEAWIEDEQGIPIGTLQLGQFVKEVGFPPGVISIITGDGKVGAALASHIDINKISFTGSAFAGKKVQELAAKSNLKRVTLELGSKSPSLIFPDANFVNALQHYSQNSLFNSGQACIAASRTFVHEDIAEKFIQELKTRFEQFAHAMGQPMDLNTFLGLLADGKQFERVMSFLDIGKEEVELLTGGARYGDNGWYVHPTIFLNPKDDAGIYRGEIFGPVLTIRTFKTKEEAIKLANDTSLGLSSCIFTASIPQALRIAKHLDAGNVNINTSQVFGPNVPFGGSKQSGIGREGGRLGLMNYVEAKTISINMNA</sequence>
<protein>
    <submittedName>
        <fullName evidence="1">Aldehyde dehydrogenase</fullName>
    </submittedName>
</protein>
<organism evidence="1 2">
    <name type="scientific">Macroventuria anomochaeta</name>
    <dbReference type="NCBI Taxonomy" id="301207"/>
    <lineage>
        <taxon>Eukaryota</taxon>
        <taxon>Fungi</taxon>
        <taxon>Dikarya</taxon>
        <taxon>Ascomycota</taxon>
        <taxon>Pezizomycotina</taxon>
        <taxon>Dothideomycetes</taxon>
        <taxon>Pleosporomycetidae</taxon>
        <taxon>Pleosporales</taxon>
        <taxon>Pleosporineae</taxon>
        <taxon>Didymellaceae</taxon>
        <taxon>Macroventuria</taxon>
    </lineage>
</organism>
<reference evidence="1" key="1">
    <citation type="journal article" date="2020" name="Stud. Mycol.">
        <title>101 Dothideomycetes genomes: a test case for predicting lifestyles and emergence of pathogens.</title>
        <authorList>
            <person name="Haridas S."/>
            <person name="Albert R."/>
            <person name="Binder M."/>
            <person name="Bloem J."/>
            <person name="Labutti K."/>
            <person name="Salamov A."/>
            <person name="Andreopoulos B."/>
            <person name="Baker S."/>
            <person name="Barry K."/>
            <person name="Bills G."/>
            <person name="Bluhm B."/>
            <person name="Cannon C."/>
            <person name="Castanera R."/>
            <person name="Culley D."/>
            <person name="Daum C."/>
            <person name="Ezra D."/>
            <person name="Gonzalez J."/>
            <person name="Henrissat B."/>
            <person name="Kuo A."/>
            <person name="Liang C."/>
            <person name="Lipzen A."/>
            <person name="Lutzoni F."/>
            <person name="Magnuson J."/>
            <person name="Mondo S."/>
            <person name="Nolan M."/>
            <person name="Ohm R."/>
            <person name="Pangilinan J."/>
            <person name="Park H.-J."/>
            <person name="Ramirez L."/>
            <person name="Alfaro M."/>
            <person name="Sun H."/>
            <person name="Tritt A."/>
            <person name="Yoshinaga Y."/>
            <person name="Zwiers L.-H."/>
            <person name="Turgeon B."/>
            <person name="Goodwin S."/>
            <person name="Spatafora J."/>
            <person name="Crous P."/>
            <person name="Grigoriev I."/>
        </authorList>
    </citation>
    <scope>NUCLEOTIDE SEQUENCE</scope>
    <source>
        <strain evidence="1">CBS 525.71</strain>
    </source>
</reference>
<keyword evidence="2" id="KW-1185">Reference proteome</keyword>
<comment type="caution">
    <text evidence="1">The sequence shown here is derived from an EMBL/GenBank/DDBJ whole genome shotgun (WGS) entry which is preliminary data.</text>
</comment>
<dbReference type="EMBL" id="MU006707">
    <property type="protein sequence ID" value="KAF2630434.1"/>
    <property type="molecule type" value="Genomic_DNA"/>
</dbReference>
<accession>A0ACB6SAU1</accession>
<proteinExistence type="predicted"/>
<gene>
    <name evidence="1" type="ORF">BU25DRAFT_438223</name>
</gene>